<gene>
    <name evidence="1" type="ORF">UFOVP411_49</name>
</gene>
<dbReference type="EMBL" id="LR796385">
    <property type="protein sequence ID" value="CAB4141087.1"/>
    <property type="molecule type" value="Genomic_DNA"/>
</dbReference>
<protein>
    <submittedName>
        <fullName evidence="1">Uncharacterized protein</fullName>
    </submittedName>
</protein>
<name>A0A6J5M6H2_9CAUD</name>
<reference evidence="1" key="1">
    <citation type="submission" date="2020-04" db="EMBL/GenBank/DDBJ databases">
        <authorList>
            <person name="Chiriac C."/>
            <person name="Salcher M."/>
            <person name="Ghai R."/>
            <person name="Kavagutti S V."/>
        </authorList>
    </citation>
    <scope>NUCLEOTIDE SEQUENCE</scope>
</reference>
<evidence type="ECO:0000313" key="1">
    <source>
        <dbReference type="EMBL" id="CAB4141087.1"/>
    </source>
</evidence>
<organism evidence="1">
    <name type="scientific">uncultured Caudovirales phage</name>
    <dbReference type="NCBI Taxonomy" id="2100421"/>
    <lineage>
        <taxon>Viruses</taxon>
        <taxon>Duplodnaviria</taxon>
        <taxon>Heunggongvirae</taxon>
        <taxon>Uroviricota</taxon>
        <taxon>Caudoviricetes</taxon>
        <taxon>Peduoviridae</taxon>
        <taxon>Maltschvirus</taxon>
        <taxon>Maltschvirus maltsch</taxon>
    </lineage>
</organism>
<accession>A0A6J5M6H2</accession>
<sequence>MALFTTGINAGPVPTGGTVSVRGPTVPIPGAVPSFAFDPSLRASGRAWGNENDNPINPSLYDWINTTRGAMGTVQATDPNAVYFDPRSGEAVPFSSLPEVNGQRWAASLGGRSSFGSAGEANAFLTNNFAYDRDRGLTGLNLALNLAAPLGLAVAGPALFGTVGAGGLSGGALTGGSLAGGLSQAFPSLAGAPGGAATASAGAGMGGGSAAAPAGLLGAPGASGGAMLGTGITPGATGAAGITGGGLGLTAPAGAALAPGLGAGGAASGAGGLLGALQQVIGGALPGAAGGNNMSWLNFLGSVVPAGLQYIGQRNAQDAANAATQAGVQAATFRPWTVTGSPFGDATVNGNTVTLNPSQAVQQGTAGMTGLALDSLGRATGLSRGPNGELLTPEQMGQAQFQRYAQYMDPIRRAQLDELMADQIARGTLGLQTGPSQTNPILASFAEGTRRADLAAFDNAIDNAMGRLNNLMATGAQGFAGASGVNALGTEGLRLGAELGGRTLQGGQIGAGLLANAGARQAQTEALGPDLLARLFAGAFPQQPSGGQSRPGGIMAPSTVPVNQPAAPAAGGIGDMLRGLFGGGGGSGLPSNADFFG</sequence>
<proteinExistence type="predicted"/>